<proteinExistence type="predicted"/>
<evidence type="ECO:0000256" key="1">
    <source>
        <dbReference type="SAM" id="MobiDB-lite"/>
    </source>
</evidence>
<dbReference type="EMBL" id="JAIVGD010000011">
    <property type="protein sequence ID" value="KAH0771719.1"/>
    <property type="molecule type" value="Genomic_DNA"/>
</dbReference>
<keyword evidence="3" id="KW-1185">Reference proteome</keyword>
<evidence type="ECO:0000313" key="3">
    <source>
        <dbReference type="Proteomes" id="UP000826656"/>
    </source>
</evidence>
<organism evidence="2 3">
    <name type="scientific">Solanum tuberosum</name>
    <name type="common">Potato</name>
    <dbReference type="NCBI Taxonomy" id="4113"/>
    <lineage>
        <taxon>Eukaryota</taxon>
        <taxon>Viridiplantae</taxon>
        <taxon>Streptophyta</taxon>
        <taxon>Embryophyta</taxon>
        <taxon>Tracheophyta</taxon>
        <taxon>Spermatophyta</taxon>
        <taxon>Magnoliopsida</taxon>
        <taxon>eudicotyledons</taxon>
        <taxon>Gunneridae</taxon>
        <taxon>Pentapetalae</taxon>
        <taxon>asterids</taxon>
        <taxon>lamiids</taxon>
        <taxon>Solanales</taxon>
        <taxon>Solanaceae</taxon>
        <taxon>Solanoideae</taxon>
        <taxon>Solaneae</taxon>
        <taxon>Solanum</taxon>
    </lineage>
</organism>
<protein>
    <submittedName>
        <fullName evidence="2">Uncharacterized protein</fullName>
    </submittedName>
</protein>
<name>A0ABQ7VVF2_SOLTU</name>
<accession>A0ABQ7VVF2</accession>
<comment type="caution">
    <text evidence="2">The sequence shown here is derived from an EMBL/GenBank/DDBJ whole genome shotgun (WGS) entry which is preliminary data.</text>
</comment>
<gene>
    <name evidence="2" type="ORF">KY290_015700</name>
</gene>
<dbReference type="Proteomes" id="UP000826656">
    <property type="component" value="Unassembled WGS sequence"/>
</dbReference>
<feature type="region of interest" description="Disordered" evidence="1">
    <location>
        <begin position="1"/>
        <end position="174"/>
    </location>
</feature>
<sequence>MRPAGLALKPTRTPRQASQQGLLLPPPRKASPLGRPILPWHASPRGPTLHPTPGRPRRQARPTLPPLGLALRPRPGPTPLPLASLGRGLPPADLAQGSPLSTPGKPRLEAHPSTQEGLTLRPTPPPLAGLGQDSPFPPSRPRQRPASPPLRQASPRGPPVPQAGFPLRPAPLPK</sequence>
<evidence type="ECO:0000313" key="2">
    <source>
        <dbReference type="EMBL" id="KAH0771719.1"/>
    </source>
</evidence>
<reference evidence="2 3" key="1">
    <citation type="journal article" date="2021" name="bioRxiv">
        <title>Chromosome-scale and haplotype-resolved genome assembly of a tetraploid potato cultivar.</title>
        <authorList>
            <person name="Sun H."/>
            <person name="Jiao W.-B."/>
            <person name="Krause K."/>
            <person name="Campoy J.A."/>
            <person name="Goel M."/>
            <person name="Folz-Donahue K."/>
            <person name="Kukat C."/>
            <person name="Huettel B."/>
            <person name="Schneeberger K."/>
        </authorList>
    </citation>
    <scope>NUCLEOTIDE SEQUENCE [LARGE SCALE GENOMIC DNA]</scope>
    <source>
        <strain evidence="2">SolTubOtavaFocal</strain>
        <tissue evidence="2">Leaves</tissue>
    </source>
</reference>